<dbReference type="GO" id="GO:0016285">
    <property type="term" value="F:alanyl aminopeptidase activity"/>
    <property type="evidence" value="ECO:0007669"/>
    <property type="project" value="UniProtKB-EC"/>
</dbReference>
<dbReference type="GO" id="GO:0043171">
    <property type="term" value="P:peptide catabolic process"/>
    <property type="evidence" value="ECO:0007669"/>
    <property type="project" value="TreeGrafter"/>
</dbReference>
<dbReference type="CDD" id="cd09602">
    <property type="entry name" value="M1_APN"/>
    <property type="match status" value="1"/>
</dbReference>
<protein>
    <recommendedName>
        <fullName evidence="5">Aminopeptidase N</fullName>
        <ecNumber evidence="4">3.4.11.2</ecNumber>
    </recommendedName>
</protein>
<comment type="similarity">
    <text evidence="3">Belongs to the peptidase M1 family.</text>
</comment>
<dbReference type="InterPro" id="IPR014782">
    <property type="entry name" value="Peptidase_M1_dom"/>
</dbReference>
<evidence type="ECO:0000256" key="1">
    <source>
        <dbReference type="ARBA" id="ARBA00000098"/>
    </source>
</evidence>
<evidence type="ECO:0000256" key="6">
    <source>
        <dbReference type="ARBA" id="ARBA00022438"/>
    </source>
</evidence>
<evidence type="ECO:0000256" key="7">
    <source>
        <dbReference type="ARBA" id="ARBA00022670"/>
    </source>
</evidence>
<dbReference type="GO" id="GO:0005615">
    <property type="term" value="C:extracellular space"/>
    <property type="evidence" value="ECO:0007669"/>
    <property type="project" value="TreeGrafter"/>
</dbReference>
<evidence type="ECO:0000256" key="11">
    <source>
        <dbReference type="ARBA" id="ARBA00023049"/>
    </source>
</evidence>
<dbReference type="AlphaFoldDB" id="A0A1H2T0M0"/>
<dbReference type="GO" id="GO:0016020">
    <property type="term" value="C:membrane"/>
    <property type="evidence" value="ECO:0007669"/>
    <property type="project" value="TreeGrafter"/>
</dbReference>
<dbReference type="PANTHER" id="PTHR11533">
    <property type="entry name" value="PROTEASE M1 ZINC METALLOPROTEASE"/>
    <property type="match status" value="1"/>
</dbReference>
<evidence type="ECO:0000256" key="9">
    <source>
        <dbReference type="ARBA" id="ARBA00022801"/>
    </source>
</evidence>
<dbReference type="GO" id="GO:0042277">
    <property type="term" value="F:peptide binding"/>
    <property type="evidence" value="ECO:0007669"/>
    <property type="project" value="TreeGrafter"/>
</dbReference>
<dbReference type="SUPFAM" id="SSF55486">
    <property type="entry name" value="Metalloproteases ('zincins'), catalytic domain"/>
    <property type="match status" value="1"/>
</dbReference>
<evidence type="ECO:0000256" key="5">
    <source>
        <dbReference type="ARBA" id="ARBA00015611"/>
    </source>
</evidence>
<dbReference type="Proteomes" id="UP000199592">
    <property type="component" value="Unassembled WGS sequence"/>
</dbReference>
<reference evidence="15" key="1">
    <citation type="submission" date="2016-10" db="EMBL/GenBank/DDBJ databases">
        <authorList>
            <person name="Varghese N."/>
            <person name="Submissions S."/>
        </authorList>
    </citation>
    <scope>NUCLEOTIDE SEQUENCE [LARGE SCALE GENOMIC DNA]</scope>
    <source>
        <strain evidence="15">DSM 25030</strain>
    </source>
</reference>
<dbReference type="PRINTS" id="PR00756">
    <property type="entry name" value="ALADIPTASE"/>
</dbReference>
<dbReference type="Pfam" id="PF17900">
    <property type="entry name" value="Peptidase_M1_N"/>
    <property type="match status" value="1"/>
</dbReference>
<dbReference type="InterPro" id="IPR001930">
    <property type="entry name" value="Peptidase_M1"/>
</dbReference>
<keyword evidence="10" id="KW-0862">Zinc</keyword>
<sequence length="846" mass="97136">MFPLALVLFVSCQNTPDIDLLDVGIPLEMATYRKQQVSDVVYALSFNIPEEIENPISSTLVLDITINDLSQPLYLDFNADAHLLKRLVVNGENQKIVHQKEHLIITENLQKGENHIEIGFNAGELSLNRNQDFLYTLLVPDRASTLFPCFDQPNIKAKYILDVIAPNDWTVITGAPLKVKSNEEEGRVHFQFEESDPMSTYLFSMVAGKFQTVTENPGFFDMTLLYRETDTAKVDYSIPVIYDLHQRSIDFLKGYTNYDFPFKKLDYAAIPGFQYGGMEHVGAIQYNQNSIFMDESATERRRMGGAKLIAHETSHMWFGDMVTMDWFNDVWMKEVFANFMADKIVNPTFPDINHKLQFMISHYRGAYGEDRTRGTNPIRQKLDNLKNAGNLYGGIIYNKAPIMMRQLEATLGEAEFREGIREYIANYAYGNATWNDLVDILDKRSTKDIKKWSEVWVNQSGRPIIKQDISYADGKIKNFSISQQAEDGSDKFWPQTFEVSLVYKDSTHVIPVDMDSKSIAVASAEGIAKPDAIIYNSDAFGYGLFPISMIDAHVIPYLEHEVARGYAYLNSYENTLAGNFKPHENLDLLMTGIQEEENEFIHGMICGETSSIFWNFLTQEEREAQQPIIENILWQQLQKQNKDANIKKNIFDIWKGLAYSDEAKEKLYRLWSKELEIADLKLNQDDYTGMAMSLALYGHEDAQNILVTAKGELTNQDKIDRFEFFMPALSSDSLVRDAFFRSLKEAKNREKESWVLTACDFIHHPLRQETAIKHVPMALDLLEEIQQTGDIFFPKRWLSSTVGQYQSKEAMEYVNEYLSSHPNLQPALKGKLLQATDDLYRFVNQH</sequence>
<dbReference type="SUPFAM" id="SSF63737">
    <property type="entry name" value="Leukotriene A4 hydrolase N-terminal domain"/>
    <property type="match status" value="1"/>
</dbReference>
<keyword evidence="8" id="KW-0479">Metal-binding</keyword>
<dbReference type="GO" id="GO:0008270">
    <property type="term" value="F:zinc ion binding"/>
    <property type="evidence" value="ECO:0007669"/>
    <property type="project" value="InterPro"/>
</dbReference>
<dbReference type="Pfam" id="PF01433">
    <property type="entry name" value="Peptidase_M1"/>
    <property type="match status" value="1"/>
</dbReference>
<keyword evidence="15" id="KW-1185">Reference proteome</keyword>
<feature type="domain" description="Aminopeptidase N-like N-terminal" evidence="13">
    <location>
        <begin position="132"/>
        <end position="202"/>
    </location>
</feature>
<dbReference type="InterPro" id="IPR027268">
    <property type="entry name" value="Peptidase_M4/M1_CTD_sf"/>
</dbReference>
<gene>
    <name evidence="14" type="ORF">SAMN04487892_1372</name>
</gene>
<keyword evidence="7" id="KW-0645">Protease</keyword>
<evidence type="ECO:0000259" key="13">
    <source>
        <dbReference type="Pfam" id="PF17900"/>
    </source>
</evidence>
<evidence type="ECO:0000259" key="12">
    <source>
        <dbReference type="Pfam" id="PF01433"/>
    </source>
</evidence>
<accession>A0A1H2T0M0</accession>
<keyword evidence="6 14" id="KW-0031">Aminopeptidase</keyword>
<comment type="catalytic activity">
    <reaction evidence="1">
        <text>Release of an N-terminal amino acid, Xaa-|-Yaa- from a peptide, amide or arylamide. Xaa is preferably Ala, but may be most amino acids including Pro (slow action). When a terminal hydrophobic residue is followed by a prolyl residue, the two may be released as an intact Xaa-Pro dipeptide.</text>
        <dbReference type="EC" id="3.4.11.2"/>
    </reaction>
</comment>
<evidence type="ECO:0000256" key="4">
    <source>
        <dbReference type="ARBA" id="ARBA00012564"/>
    </source>
</evidence>
<evidence type="ECO:0000313" key="15">
    <source>
        <dbReference type="Proteomes" id="UP000199592"/>
    </source>
</evidence>
<dbReference type="Gene3D" id="1.10.390.10">
    <property type="entry name" value="Neutral Protease Domain 2"/>
    <property type="match status" value="1"/>
</dbReference>
<proteinExistence type="inferred from homology"/>
<dbReference type="GO" id="GO:0005737">
    <property type="term" value="C:cytoplasm"/>
    <property type="evidence" value="ECO:0007669"/>
    <property type="project" value="TreeGrafter"/>
</dbReference>
<evidence type="ECO:0000313" key="14">
    <source>
        <dbReference type="EMBL" id="SDW37503.1"/>
    </source>
</evidence>
<dbReference type="GO" id="GO:0070006">
    <property type="term" value="F:metalloaminopeptidase activity"/>
    <property type="evidence" value="ECO:0007669"/>
    <property type="project" value="TreeGrafter"/>
</dbReference>
<dbReference type="EMBL" id="FNMY01000001">
    <property type="protein sequence ID" value="SDW37503.1"/>
    <property type="molecule type" value="Genomic_DNA"/>
</dbReference>
<evidence type="ECO:0000256" key="10">
    <source>
        <dbReference type="ARBA" id="ARBA00022833"/>
    </source>
</evidence>
<keyword evidence="11" id="KW-0482">Metalloprotease</keyword>
<dbReference type="InterPro" id="IPR045357">
    <property type="entry name" value="Aminopeptidase_N-like_N"/>
</dbReference>
<organism evidence="14 15">
    <name type="scientific">Flagellimonas zhangzhouensis</name>
    <dbReference type="NCBI Taxonomy" id="1073328"/>
    <lineage>
        <taxon>Bacteria</taxon>
        <taxon>Pseudomonadati</taxon>
        <taxon>Bacteroidota</taxon>
        <taxon>Flavobacteriia</taxon>
        <taxon>Flavobacteriales</taxon>
        <taxon>Flavobacteriaceae</taxon>
        <taxon>Flagellimonas</taxon>
    </lineage>
</organism>
<dbReference type="GO" id="GO:0006508">
    <property type="term" value="P:proteolysis"/>
    <property type="evidence" value="ECO:0007669"/>
    <property type="project" value="UniProtKB-KW"/>
</dbReference>
<dbReference type="Gene3D" id="2.60.40.1730">
    <property type="entry name" value="tricorn interacting facor f3 domain"/>
    <property type="match status" value="1"/>
</dbReference>
<evidence type="ECO:0000256" key="8">
    <source>
        <dbReference type="ARBA" id="ARBA00022723"/>
    </source>
</evidence>
<dbReference type="EC" id="3.4.11.2" evidence="4"/>
<dbReference type="STRING" id="1073328.SAMN05216294_2733"/>
<keyword evidence="9" id="KW-0378">Hydrolase</keyword>
<dbReference type="InterPro" id="IPR050344">
    <property type="entry name" value="Peptidase_M1_aminopeptidases"/>
</dbReference>
<dbReference type="PANTHER" id="PTHR11533:SF174">
    <property type="entry name" value="PUROMYCIN-SENSITIVE AMINOPEPTIDASE-RELATED"/>
    <property type="match status" value="1"/>
</dbReference>
<evidence type="ECO:0000256" key="2">
    <source>
        <dbReference type="ARBA" id="ARBA00001947"/>
    </source>
</evidence>
<dbReference type="RefSeq" id="WP_313795027.1">
    <property type="nucleotide sequence ID" value="NZ_FNMY01000001.1"/>
</dbReference>
<name>A0A1H2T0M0_9FLAO</name>
<evidence type="ECO:0000256" key="3">
    <source>
        <dbReference type="ARBA" id="ARBA00010136"/>
    </source>
</evidence>
<comment type="cofactor">
    <cofactor evidence="2">
        <name>Zn(2+)</name>
        <dbReference type="ChEBI" id="CHEBI:29105"/>
    </cofactor>
</comment>
<dbReference type="InterPro" id="IPR042097">
    <property type="entry name" value="Aminopeptidase_N-like_N_sf"/>
</dbReference>
<feature type="domain" description="Peptidase M1 membrane alanine aminopeptidase" evidence="12">
    <location>
        <begin position="243"/>
        <end position="456"/>
    </location>
</feature>